<dbReference type="Pfam" id="PF04453">
    <property type="entry name" value="LptD"/>
    <property type="match status" value="1"/>
</dbReference>
<reference evidence="5 6" key="1">
    <citation type="journal article" date="2019" name="Int. J. Syst. Evol. Microbiol.">
        <title>The Global Catalogue of Microorganisms (GCM) 10K type strain sequencing project: providing services to taxonomists for standard genome sequencing and annotation.</title>
        <authorList>
            <consortium name="The Broad Institute Genomics Platform"/>
            <consortium name="The Broad Institute Genome Sequencing Center for Infectious Disease"/>
            <person name="Wu L."/>
            <person name="Ma J."/>
        </authorList>
    </citation>
    <scope>NUCLEOTIDE SEQUENCE [LARGE SCALE GENOMIC DNA]</scope>
    <source>
        <strain evidence="5 6">JCM 15421</strain>
    </source>
</reference>
<comment type="caution">
    <text evidence="2">Lacks conserved residue(s) required for the propagation of feature annotation.</text>
</comment>
<gene>
    <name evidence="2 5" type="primary">lptD</name>
    <name evidence="5" type="ORF">GCM10009105_33130</name>
</gene>
<evidence type="ECO:0000259" key="4">
    <source>
        <dbReference type="Pfam" id="PF04453"/>
    </source>
</evidence>
<evidence type="ECO:0000256" key="3">
    <source>
        <dbReference type="SAM" id="MobiDB-lite"/>
    </source>
</evidence>
<keyword evidence="2" id="KW-0472">Membrane</keyword>
<dbReference type="Proteomes" id="UP001501523">
    <property type="component" value="Unassembled WGS sequence"/>
</dbReference>
<dbReference type="InterPro" id="IPR007543">
    <property type="entry name" value="LptD_C"/>
</dbReference>
<dbReference type="PANTHER" id="PTHR30189">
    <property type="entry name" value="LPS-ASSEMBLY PROTEIN"/>
    <property type="match status" value="1"/>
</dbReference>
<organism evidence="5 6">
    <name type="scientific">Dokdonella soli</name>
    <dbReference type="NCBI Taxonomy" id="529810"/>
    <lineage>
        <taxon>Bacteria</taxon>
        <taxon>Pseudomonadati</taxon>
        <taxon>Pseudomonadota</taxon>
        <taxon>Gammaproteobacteria</taxon>
        <taxon>Lysobacterales</taxon>
        <taxon>Rhodanobacteraceae</taxon>
        <taxon>Dokdonella</taxon>
    </lineage>
</organism>
<comment type="similarity">
    <text evidence="2">Belongs to the LptD family.</text>
</comment>
<feature type="signal peptide" evidence="2">
    <location>
        <begin position="1"/>
        <end position="48"/>
    </location>
</feature>
<feature type="region of interest" description="Disordered" evidence="3">
    <location>
        <begin position="89"/>
        <end position="108"/>
    </location>
</feature>
<evidence type="ECO:0000313" key="5">
    <source>
        <dbReference type="EMBL" id="GAA0722165.1"/>
    </source>
</evidence>
<keyword evidence="6" id="KW-1185">Reference proteome</keyword>
<comment type="caution">
    <text evidence="5">The sequence shown here is derived from an EMBL/GenBank/DDBJ whole genome shotgun (WGS) entry which is preliminary data.</text>
</comment>
<name>A0ABN1IVF5_9GAMM</name>
<comment type="function">
    <text evidence="2">Together with LptE, is involved in the assembly of lipopolysaccharide (LPS) at the surface of the outer membrane.</text>
</comment>
<proteinExistence type="inferred from homology"/>
<evidence type="ECO:0000256" key="2">
    <source>
        <dbReference type="HAMAP-Rule" id="MF_01411"/>
    </source>
</evidence>
<evidence type="ECO:0000256" key="1">
    <source>
        <dbReference type="ARBA" id="ARBA00023237"/>
    </source>
</evidence>
<protein>
    <recommendedName>
        <fullName evidence="2">LPS-assembly protein LptD</fullName>
    </recommendedName>
</protein>
<accession>A0ABN1IVF5</accession>
<feature type="domain" description="LptD C-terminal" evidence="4">
    <location>
        <begin position="347"/>
        <end position="727"/>
    </location>
</feature>
<keyword evidence="1 2" id="KW-0998">Cell outer membrane</keyword>
<dbReference type="EMBL" id="BAAAEU010000024">
    <property type="protein sequence ID" value="GAA0722165.1"/>
    <property type="molecule type" value="Genomic_DNA"/>
</dbReference>
<evidence type="ECO:0000313" key="6">
    <source>
        <dbReference type="Proteomes" id="UP001501523"/>
    </source>
</evidence>
<comment type="subcellular location">
    <subcellularLocation>
        <location evidence="2">Cell outer membrane</location>
    </subcellularLocation>
</comment>
<dbReference type="InterPro" id="IPR050218">
    <property type="entry name" value="LptD"/>
</dbReference>
<dbReference type="HAMAP" id="MF_01411">
    <property type="entry name" value="LPS_assembly_LptD"/>
    <property type="match status" value="1"/>
</dbReference>
<feature type="chain" id="PRO_5044903807" description="LPS-assembly protein LptD" evidence="2">
    <location>
        <begin position="49"/>
        <end position="817"/>
    </location>
</feature>
<keyword evidence="2" id="KW-0732">Signal</keyword>
<dbReference type="PANTHER" id="PTHR30189:SF1">
    <property type="entry name" value="LPS-ASSEMBLY PROTEIN LPTD"/>
    <property type="match status" value="1"/>
</dbReference>
<sequence length="817" mass="92246" precursor="true">MPRGCTFGKLAALASQRNDSVPSIPLTARRRRSLALAILLALPAAAHADDNDAPGCPVGVVKCPKKSVSWEMCRKNDLLDFYVPGLPTEGDRSSVPRDASAQKVSSPDKSHYVLEGEAQVKQLDLLLRADKITYDTETTDYTAGGHVRYQDRGLLLSADRARGNADLDQCTLDGVRYQLLSSRGNGVAQVAVMDDVGHARLKGATYSTCDVGDQQWAFRARDMDLDESEGVGRAHDMTFRIHNVPVFWLPYARFALDDRRVSGFLYPYIGYSNRRGFDFILPYYLNLAPNYDATLLPRLMTDRGFMLGGEFRYLTDSSKGTFNFEYIPNDRAAKDEEIKYGESLPGSRWWYRWQDSTGIAANWAAAVDINRVSDDRYFEDFGRGLYSAAVSFLPSSAYLYGHGDWWNASFGGDEYQITDPTLPSQFEPYRRLPRATFTAEKSFLGDLTGGVNSEFIAFSKNSFPQLDANGHSVRIRPLEGQRLDLFPYLAYPIETSAYFIRPQLGYRYTTYDLSHLDATLNPLVSRRSPSRGVPIFSLDTGLVFERGLTIGDKAWTQTLEPRAYYLRVPYRSQNDLPVFDTQEIPFSFGELFRSNRFVGADRQMDANNLSLALTTRFLEDATGEERLSASIGQIRYFGDQRVQLPGAPPTDYSGSTYAGEIDLHLSDRWRVVLDQQWNPNTHRTDLSAFTVQNRFGSDGIVNFSYRYRRNFLEQVDVSAAVPITPSWRLIARENYALNDPLASPLDRHGKDGRTLERFIGIEHDTCCIAWRVIARRWIHNVEGNADNAIYFEIEFKGVGSVGQKTDNFLRRGILGYQ</sequence>
<comment type="subunit">
    <text evidence="2">Component of the lipopolysaccharide transport and assembly complex. Interacts with LptE and LptA.</text>
</comment>
<dbReference type="InterPro" id="IPR020889">
    <property type="entry name" value="LipoPS_assembly_LptD"/>
</dbReference>